<dbReference type="InterPro" id="IPR001810">
    <property type="entry name" value="F-box_dom"/>
</dbReference>
<reference evidence="2" key="1">
    <citation type="submission" date="2021-02" db="EMBL/GenBank/DDBJ databases">
        <authorList>
            <person name="Nowell W R."/>
        </authorList>
    </citation>
    <scope>NUCLEOTIDE SEQUENCE</scope>
</reference>
<protein>
    <recommendedName>
        <fullName evidence="1">F-box domain-containing protein</fullName>
    </recommendedName>
</protein>
<dbReference type="SMART" id="SM00256">
    <property type="entry name" value="FBOX"/>
    <property type="match status" value="1"/>
</dbReference>
<dbReference type="InterPro" id="IPR036047">
    <property type="entry name" value="F-box-like_dom_sf"/>
</dbReference>
<dbReference type="EMBL" id="CAJOBH010001204">
    <property type="protein sequence ID" value="CAF3841597.1"/>
    <property type="molecule type" value="Genomic_DNA"/>
</dbReference>
<organism evidence="2 3">
    <name type="scientific">Rotaria magnacalcarata</name>
    <dbReference type="NCBI Taxonomy" id="392030"/>
    <lineage>
        <taxon>Eukaryota</taxon>
        <taxon>Metazoa</taxon>
        <taxon>Spiralia</taxon>
        <taxon>Gnathifera</taxon>
        <taxon>Rotifera</taxon>
        <taxon>Eurotatoria</taxon>
        <taxon>Bdelloidea</taxon>
        <taxon>Philodinida</taxon>
        <taxon>Philodinidae</taxon>
        <taxon>Rotaria</taxon>
    </lineage>
</organism>
<dbReference type="CDD" id="cd17039">
    <property type="entry name" value="Ubl_ubiquitin_like"/>
    <property type="match status" value="1"/>
</dbReference>
<dbReference type="InterPro" id="IPR029071">
    <property type="entry name" value="Ubiquitin-like_domsf"/>
</dbReference>
<dbReference type="PROSITE" id="PS50181">
    <property type="entry name" value="FBOX"/>
    <property type="match status" value="1"/>
</dbReference>
<dbReference type="GO" id="GO:0019901">
    <property type="term" value="F:protein kinase binding"/>
    <property type="evidence" value="ECO:0007669"/>
    <property type="project" value="InterPro"/>
</dbReference>
<sequence>MKFRFKFNCQTYSITFDDINDEITILELKNKIKKRFLSLRKSNFHLSIDGINKLDEEKKMSEYNLHTRDVIHILNEINNGSISSLSLDQPLTLEEVRDFHTYPLLMHRLVEQSHPQDDFDFIVLVIHALMLESGFQMDAENDYDLNIARKSSTFYVIRYRHKLCEEERIRCSLAIMKTDSLVTIDGVVNSISQACGKLSFNISNYLHTQKEESGQRSSATLIGLPNEIKLRLAKYLPIKSLLALQSTCRDIHNTLNDNLLWHDLCIRDFEKAALVSIPHTSESLPQDKNWYKLYRIMYAQKQATLRHQMKSSPFFHPTLFPLVPPGHPTHRLLFPDTSATFHPFPPTIYRPIPPGIIRFCAANTQQAQSPQQQQAQHHIYCQPLFGLKWVVIFAAATMIPLPSCFHPIWLG</sequence>
<dbReference type="Proteomes" id="UP000681967">
    <property type="component" value="Unassembled WGS sequence"/>
</dbReference>
<name>A0A8S2K7D0_9BILA</name>
<dbReference type="InterPro" id="IPR047118">
    <property type="entry name" value="Fbxo7"/>
</dbReference>
<dbReference type="SUPFAM" id="SSF54236">
    <property type="entry name" value="Ubiquitin-like"/>
    <property type="match status" value="1"/>
</dbReference>
<proteinExistence type="predicted"/>
<dbReference type="Pfam" id="PF12937">
    <property type="entry name" value="F-box-like"/>
    <property type="match status" value="1"/>
</dbReference>
<gene>
    <name evidence="2" type="ORF">BYL167_LOCUS5316</name>
</gene>
<dbReference type="AlphaFoldDB" id="A0A8S2K7D0"/>
<dbReference type="Gene3D" id="3.40.1000.30">
    <property type="match status" value="1"/>
</dbReference>
<feature type="domain" description="F-box" evidence="1">
    <location>
        <begin position="218"/>
        <end position="264"/>
    </location>
</feature>
<dbReference type="CDD" id="cd22087">
    <property type="entry name" value="F-box_FBXO7"/>
    <property type="match status" value="1"/>
</dbReference>
<dbReference type="PANTHER" id="PTHR15537:SF2">
    <property type="entry name" value="F-BOX ONLY PROTEIN 7"/>
    <property type="match status" value="1"/>
</dbReference>
<dbReference type="GO" id="GO:1903599">
    <property type="term" value="P:positive regulation of autophagy of mitochondrion"/>
    <property type="evidence" value="ECO:0007669"/>
    <property type="project" value="TreeGrafter"/>
</dbReference>
<dbReference type="SUPFAM" id="SSF81383">
    <property type="entry name" value="F-box domain"/>
    <property type="match status" value="1"/>
</dbReference>
<evidence type="ECO:0000313" key="3">
    <source>
        <dbReference type="Proteomes" id="UP000681967"/>
    </source>
</evidence>
<comment type="caution">
    <text evidence="2">The sequence shown here is derived from an EMBL/GenBank/DDBJ whole genome shotgun (WGS) entry which is preliminary data.</text>
</comment>
<evidence type="ECO:0000313" key="2">
    <source>
        <dbReference type="EMBL" id="CAF3841597.1"/>
    </source>
</evidence>
<accession>A0A8S2K7D0</accession>
<evidence type="ECO:0000259" key="1">
    <source>
        <dbReference type="PROSITE" id="PS50181"/>
    </source>
</evidence>
<dbReference type="PANTHER" id="PTHR15537">
    <property type="entry name" value="F-BOX ONLY PROTEIN 7"/>
    <property type="match status" value="1"/>
</dbReference>